<dbReference type="Pfam" id="PF03004">
    <property type="entry name" value="Transposase_24"/>
    <property type="match status" value="1"/>
</dbReference>
<feature type="compositionally biased region" description="Polar residues" evidence="2">
    <location>
        <begin position="114"/>
        <end position="124"/>
    </location>
</feature>
<proteinExistence type="predicted"/>
<dbReference type="STRING" id="3818.A0A445ARQ5"/>
<gene>
    <name evidence="3" type="ORF">Ahy_B01g053422</name>
</gene>
<evidence type="ECO:0000313" key="4">
    <source>
        <dbReference type="Proteomes" id="UP000289738"/>
    </source>
</evidence>
<dbReference type="InterPro" id="IPR004252">
    <property type="entry name" value="Probable_transposase_24"/>
</dbReference>
<evidence type="ECO:0000256" key="1">
    <source>
        <dbReference type="SAM" id="Coils"/>
    </source>
</evidence>
<feature type="compositionally biased region" description="Basic residues" evidence="2">
    <location>
        <begin position="128"/>
        <end position="137"/>
    </location>
</feature>
<dbReference type="AlphaFoldDB" id="A0A445ARQ5"/>
<feature type="compositionally biased region" description="Basic residues" evidence="2">
    <location>
        <begin position="155"/>
        <end position="164"/>
    </location>
</feature>
<keyword evidence="1" id="KW-0175">Coiled coil</keyword>
<evidence type="ECO:0008006" key="5">
    <source>
        <dbReference type="Google" id="ProtNLM"/>
    </source>
</evidence>
<dbReference type="PANTHER" id="PTHR33144">
    <property type="entry name" value="OS10G0409366 PROTEIN-RELATED"/>
    <property type="match status" value="1"/>
</dbReference>
<accession>A0A445ARQ5</accession>
<dbReference type="Proteomes" id="UP000289738">
    <property type="component" value="Chromosome B01"/>
</dbReference>
<dbReference type="PANTHER" id="PTHR33144:SF46">
    <property type="entry name" value="OS04G0610000 PROTEIN"/>
    <property type="match status" value="1"/>
</dbReference>
<organism evidence="3 4">
    <name type="scientific">Arachis hypogaea</name>
    <name type="common">Peanut</name>
    <dbReference type="NCBI Taxonomy" id="3818"/>
    <lineage>
        <taxon>Eukaryota</taxon>
        <taxon>Viridiplantae</taxon>
        <taxon>Streptophyta</taxon>
        <taxon>Embryophyta</taxon>
        <taxon>Tracheophyta</taxon>
        <taxon>Spermatophyta</taxon>
        <taxon>Magnoliopsida</taxon>
        <taxon>eudicotyledons</taxon>
        <taxon>Gunneridae</taxon>
        <taxon>Pentapetalae</taxon>
        <taxon>rosids</taxon>
        <taxon>fabids</taxon>
        <taxon>Fabales</taxon>
        <taxon>Fabaceae</taxon>
        <taxon>Papilionoideae</taxon>
        <taxon>50 kb inversion clade</taxon>
        <taxon>dalbergioids sensu lato</taxon>
        <taxon>Dalbergieae</taxon>
        <taxon>Pterocarpus clade</taxon>
        <taxon>Arachis</taxon>
    </lineage>
</organism>
<dbReference type="EMBL" id="SDMP01000011">
    <property type="protein sequence ID" value="RYR29117.1"/>
    <property type="molecule type" value="Genomic_DNA"/>
</dbReference>
<evidence type="ECO:0000313" key="3">
    <source>
        <dbReference type="EMBL" id="RYR29117.1"/>
    </source>
</evidence>
<reference evidence="3 4" key="1">
    <citation type="submission" date="2019-01" db="EMBL/GenBank/DDBJ databases">
        <title>Sequencing of cultivated peanut Arachis hypogaea provides insights into genome evolution and oil improvement.</title>
        <authorList>
            <person name="Chen X."/>
        </authorList>
    </citation>
    <scope>NUCLEOTIDE SEQUENCE [LARGE SCALE GENOMIC DNA]</scope>
    <source>
        <strain evidence="4">cv. Fuhuasheng</strain>
        <tissue evidence="3">Leaves</tissue>
    </source>
</reference>
<feature type="coiled-coil region" evidence="1">
    <location>
        <begin position="519"/>
        <end position="557"/>
    </location>
</feature>
<feature type="compositionally biased region" description="Basic and acidic residues" evidence="2">
    <location>
        <begin position="138"/>
        <end position="149"/>
    </location>
</feature>
<evidence type="ECO:0000256" key="2">
    <source>
        <dbReference type="SAM" id="MobiDB-lite"/>
    </source>
</evidence>
<feature type="region of interest" description="Disordered" evidence="2">
    <location>
        <begin position="91"/>
        <end position="174"/>
    </location>
</feature>
<name>A0A445ARQ5_ARAHY</name>
<keyword evidence="4" id="KW-1185">Reference proteome</keyword>
<protein>
    <recommendedName>
        <fullName evidence="5">Transposase Tnp1/En/Spm-like domain-containing protein</fullName>
    </recommendedName>
</protein>
<comment type="caution">
    <text evidence="3">The sequence shown here is derived from an EMBL/GenBank/DDBJ whole genome shotgun (WGS) entry which is preliminary data.</text>
</comment>
<sequence>MLFSSSLLAIVGVGDKTRSHFTRQGIYIYELNSLTVLETIDTLPNIGEAGINTDEIPFNYCNCHKIRNNISTSQPQPTKLVSCHFRTKKENTSGVRSLNKDMDASKKNYKKSNIEGNSLGNNLESNKKEKHKKRKRRHEIDGEATRNSEEEGFTSRKKKRKRLQKISASMASKRHKFTEDNDLESAVSSTDLRVPKKSRVRFVEEENYADEVLPFMEQLLNDEDLSQTPNISDSINSEQDEELEAKRVRGPTLLKKIWNMPRGKTIDVQFNNRNQAIRKEGRKLASFLGILARTPSIMPLNIDDWRCYDKEEKNKLLKIVRKKFSIPVRGEEFVKRSIGKKWKDYKCDLKGIYLGQYKTKDVLLKNRPERIPRDQWIGLVSYWFSDKAKKRTQANRINRAKQKMPHTGGSKSIATLMDELAKDGIEPSRAEIFLKIHRRRKDGRPLDEESAKAVELIEEKLNNGELSNEESINGVAWEGDIYSQVLGSDRSGYVRGLGLGPTPSLLWGNKSSYGKFVSDALANEVAQKLQQEIKVLKEKHEEEMKLMKENQNKMFAELSFMRQVLCKLVSTGSSMTQNFNENSFMQVPDANSGHELAPSST</sequence>